<dbReference type="STRING" id="629741.GCWU000324_02208"/>
<comment type="caution">
    <text evidence="2">The sequence shown here is derived from an EMBL/GenBank/DDBJ whole genome shotgun (WGS) entry which is preliminary data.</text>
</comment>
<feature type="compositionally biased region" description="Basic and acidic residues" evidence="1">
    <location>
        <begin position="24"/>
        <end position="40"/>
    </location>
</feature>
<dbReference type="GeneID" id="84905867"/>
<protein>
    <submittedName>
        <fullName evidence="2">Uncharacterized protein</fullName>
    </submittedName>
</protein>
<dbReference type="HOGENOM" id="CLU_3169118_0_0_4"/>
<evidence type="ECO:0000313" key="3">
    <source>
        <dbReference type="Proteomes" id="UP000003009"/>
    </source>
</evidence>
<dbReference type="AlphaFoldDB" id="C4GJI6"/>
<dbReference type="EMBL" id="ACJW02000003">
    <property type="protein sequence ID" value="EEP67957.1"/>
    <property type="molecule type" value="Genomic_DNA"/>
</dbReference>
<gene>
    <name evidence="2" type="ORF">GCWU000324_02208</name>
</gene>
<dbReference type="RefSeq" id="WP_003797282.1">
    <property type="nucleotide sequence ID" value="NZ_GG665872.1"/>
</dbReference>
<evidence type="ECO:0000256" key="1">
    <source>
        <dbReference type="SAM" id="MobiDB-lite"/>
    </source>
</evidence>
<organism evidence="2 3">
    <name type="scientific">Kingella oralis ATCC 51147</name>
    <dbReference type="NCBI Taxonomy" id="629741"/>
    <lineage>
        <taxon>Bacteria</taxon>
        <taxon>Pseudomonadati</taxon>
        <taxon>Pseudomonadota</taxon>
        <taxon>Betaproteobacteria</taxon>
        <taxon>Neisseriales</taxon>
        <taxon>Neisseriaceae</taxon>
        <taxon>Kingella</taxon>
    </lineage>
</organism>
<reference evidence="2" key="1">
    <citation type="submission" date="2009-04" db="EMBL/GenBank/DDBJ databases">
        <authorList>
            <person name="Weinstock G."/>
            <person name="Sodergren E."/>
            <person name="Clifton S."/>
            <person name="Fulton L."/>
            <person name="Fulton B."/>
            <person name="Courtney L."/>
            <person name="Fronick C."/>
            <person name="Harrison M."/>
            <person name="Strong C."/>
            <person name="Farmer C."/>
            <person name="Delahaunty K."/>
            <person name="Markovic C."/>
            <person name="Hall O."/>
            <person name="Minx P."/>
            <person name="Tomlinson C."/>
            <person name="Mitreva M."/>
            <person name="Nelson J."/>
            <person name="Hou S."/>
            <person name="Wollam A."/>
            <person name="Pepin K.H."/>
            <person name="Johnson M."/>
            <person name="Bhonagiri V."/>
            <person name="Nash W.E."/>
            <person name="Warren W."/>
            <person name="Chinwalla A."/>
            <person name="Mardis E.R."/>
            <person name="Wilson R.K."/>
        </authorList>
    </citation>
    <scope>NUCLEOTIDE SEQUENCE [LARGE SCALE GENOMIC DNA]</scope>
    <source>
        <strain evidence="2">ATCC 51147</strain>
    </source>
</reference>
<feature type="region of interest" description="Disordered" evidence="1">
    <location>
        <begin position="23"/>
        <end position="47"/>
    </location>
</feature>
<keyword evidence="3" id="KW-1185">Reference proteome</keyword>
<proteinExistence type="predicted"/>
<sequence length="47" mass="5360">MGNLYGTKWFSGCLRTTLANARIHRGDNTRQPEKLAEHGRNRFQAAD</sequence>
<dbReference type="Proteomes" id="UP000003009">
    <property type="component" value="Unassembled WGS sequence"/>
</dbReference>
<name>C4GJI6_9NEIS</name>
<evidence type="ECO:0000313" key="2">
    <source>
        <dbReference type="EMBL" id="EEP67957.1"/>
    </source>
</evidence>
<accession>C4GJI6</accession>